<sequence>METICLQHTSVAAPQPTTPPPQVASPPPPEDDGAFHILRPYGAAIRALLRKAPHTAKEAEDVLREALPSHDPERVLDTIADMGVVAAKLSGALIYTELAAGVARCLDYVGDELLAAIPIAHCAAKKQNQAPQATLCRALAQGEVPPRYTELVEKAVEIFLKNAPPQCIPYAANIPKIASLLSRDKSPSTSINIALSP</sequence>
<protein>
    <submittedName>
        <fullName evidence="2">Uncharacterized protein</fullName>
    </submittedName>
</protein>
<proteinExistence type="predicted"/>
<name>G7VAL8_9CREN</name>
<dbReference type="HOGENOM" id="CLU_1381465_0_0_2"/>
<keyword evidence="3" id="KW-1185">Reference proteome</keyword>
<dbReference type="AlphaFoldDB" id="G7VAL8"/>
<feature type="compositionally biased region" description="Pro residues" evidence="1">
    <location>
        <begin position="16"/>
        <end position="28"/>
    </location>
</feature>
<evidence type="ECO:0000256" key="1">
    <source>
        <dbReference type="SAM" id="MobiDB-lite"/>
    </source>
</evidence>
<dbReference type="GeneID" id="11595075"/>
<dbReference type="Proteomes" id="UP000005867">
    <property type="component" value="Chromosome"/>
</dbReference>
<gene>
    <name evidence="2" type="ORF">P186_0813</name>
</gene>
<dbReference type="KEGG" id="pyr:P186_0813"/>
<dbReference type="STRING" id="1104324.P186_0813"/>
<reference evidence="2 3" key="1">
    <citation type="journal article" date="2012" name="J. Bacteriol.">
        <title>Complete genome sequence of strain 1860, a crenarchaeon of the genus pyrobaculum able to grow with various electron acceptors.</title>
        <authorList>
            <person name="Mardanov A.V."/>
            <person name="Gumerov V.M."/>
            <person name="Slobodkina G.B."/>
            <person name="Beletsky A.V."/>
            <person name="Bonch-Osmolovskaya E.A."/>
            <person name="Ravin N.V."/>
            <person name="Skryabin K.G."/>
        </authorList>
    </citation>
    <scope>NUCLEOTIDE SEQUENCE [LARGE SCALE GENOMIC DNA]</scope>
    <source>
        <strain evidence="2 3">1860</strain>
    </source>
</reference>
<evidence type="ECO:0000313" key="3">
    <source>
        <dbReference type="Proteomes" id="UP000005867"/>
    </source>
</evidence>
<dbReference type="OrthoDB" id="29131at2157"/>
<dbReference type="EMBL" id="CP003098">
    <property type="protein sequence ID" value="AET32257.1"/>
    <property type="molecule type" value="Genomic_DNA"/>
</dbReference>
<dbReference type="RefSeq" id="WP_014288085.1">
    <property type="nucleotide sequence ID" value="NC_016645.1"/>
</dbReference>
<dbReference type="eggNOG" id="arCOG05714">
    <property type="taxonomic scope" value="Archaea"/>
</dbReference>
<organism evidence="2 3">
    <name type="scientific">Pyrobaculum ferrireducens</name>
    <dbReference type="NCBI Taxonomy" id="1104324"/>
    <lineage>
        <taxon>Archaea</taxon>
        <taxon>Thermoproteota</taxon>
        <taxon>Thermoprotei</taxon>
        <taxon>Thermoproteales</taxon>
        <taxon>Thermoproteaceae</taxon>
        <taxon>Pyrobaculum</taxon>
    </lineage>
</organism>
<dbReference type="BioCyc" id="PSP1104324:GJSN-796-MONOMER"/>
<accession>G7VAL8</accession>
<feature type="region of interest" description="Disordered" evidence="1">
    <location>
        <begin position="1"/>
        <end position="32"/>
    </location>
</feature>
<evidence type="ECO:0000313" key="2">
    <source>
        <dbReference type="EMBL" id="AET32257.1"/>
    </source>
</evidence>